<keyword evidence="3" id="KW-1185">Reference proteome</keyword>
<evidence type="ECO:0000313" key="2">
    <source>
        <dbReference type="EMBL" id="GAA1950230.1"/>
    </source>
</evidence>
<feature type="transmembrane region" description="Helical" evidence="1">
    <location>
        <begin position="120"/>
        <end position="141"/>
    </location>
</feature>
<evidence type="ECO:0000313" key="3">
    <source>
        <dbReference type="Proteomes" id="UP001501116"/>
    </source>
</evidence>
<keyword evidence="1" id="KW-0472">Membrane</keyword>
<feature type="transmembrane region" description="Helical" evidence="1">
    <location>
        <begin position="12"/>
        <end position="32"/>
    </location>
</feature>
<evidence type="ECO:0000256" key="1">
    <source>
        <dbReference type="SAM" id="Phobius"/>
    </source>
</evidence>
<dbReference type="EMBL" id="BAAANN010000006">
    <property type="protein sequence ID" value="GAA1950230.1"/>
    <property type="molecule type" value="Genomic_DNA"/>
</dbReference>
<accession>A0ABN2QEL6</accession>
<sequence>MTAPSTTLKPVIRLLYVNLGLSVLLAALTFVFQNDVLDYQVLTMPGVPHGTAAEIAASRSSLESVLWLRPVSVLVIAIVYLRLAARLHLGRRSTYLRVLVIAIAGFAGLVYLVLSAQFPLWMRGIQVVQAIVLLGLLAAVLRPEVRSHFAKKVPAAA</sequence>
<reference evidence="2 3" key="1">
    <citation type="journal article" date="2019" name="Int. J. Syst. Evol. Microbiol.">
        <title>The Global Catalogue of Microorganisms (GCM) 10K type strain sequencing project: providing services to taxonomists for standard genome sequencing and annotation.</title>
        <authorList>
            <consortium name="The Broad Institute Genomics Platform"/>
            <consortium name="The Broad Institute Genome Sequencing Center for Infectious Disease"/>
            <person name="Wu L."/>
            <person name="Ma J."/>
        </authorList>
    </citation>
    <scope>NUCLEOTIDE SEQUENCE [LARGE SCALE GENOMIC DNA]</scope>
    <source>
        <strain evidence="2 3">JCM 14545</strain>
    </source>
</reference>
<organism evidence="2 3">
    <name type="scientific">Amycolatopsis minnesotensis</name>
    <dbReference type="NCBI Taxonomy" id="337894"/>
    <lineage>
        <taxon>Bacteria</taxon>
        <taxon>Bacillati</taxon>
        <taxon>Actinomycetota</taxon>
        <taxon>Actinomycetes</taxon>
        <taxon>Pseudonocardiales</taxon>
        <taxon>Pseudonocardiaceae</taxon>
        <taxon>Amycolatopsis</taxon>
    </lineage>
</organism>
<comment type="caution">
    <text evidence="2">The sequence shown here is derived from an EMBL/GenBank/DDBJ whole genome shotgun (WGS) entry which is preliminary data.</text>
</comment>
<dbReference type="RefSeq" id="WP_344415667.1">
    <property type="nucleotide sequence ID" value="NZ_BAAANN010000006.1"/>
</dbReference>
<feature type="transmembrane region" description="Helical" evidence="1">
    <location>
        <begin position="95"/>
        <end position="114"/>
    </location>
</feature>
<name>A0ABN2QEL6_9PSEU</name>
<keyword evidence="1" id="KW-1133">Transmembrane helix</keyword>
<gene>
    <name evidence="2" type="ORF">GCM10009754_18590</name>
</gene>
<proteinExistence type="predicted"/>
<keyword evidence="1" id="KW-0812">Transmembrane</keyword>
<protein>
    <submittedName>
        <fullName evidence="2">Uncharacterized protein</fullName>
    </submittedName>
</protein>
<dbReference type="Proteomes" id="UP001501116">
    <property type="component" value="Unassembled WGS sequence"/>
</dbReference>
<feature type="transmembrane region" description="Helical" evidence="1">
    <location>
        <begin position="66"/>
        <end position="83"/>
    </location>
</feature>